<dbReference type="FunFam" id="3.30.300.20:FF:000001">
    <property type="entry name" value="30S ribosomal protein S3"/>
    <property type="match status" value="1"/>
</dbReference>
<dbReference type="InterPro" id="IPR004044">
    <property type="entry name" value="KH_dom_type_2"/>
</dbReference>
<dbReference type="PROSITE" id="PS50823">
    <property type="entry name" value="KH_TYPE_2"/>
    <property type="match status" value="1"/>
</dbReference>
<gene>
    <name evidence="8 11" type="primary">rpsC</name>
    <name evidence="11" type="ORF">KAR29_09095</name>
</gene>
<evidence type="ECO:0000259" key="10">
    <source>
        <dbReference type="PROSITE" id="PS50823"/>
    </source>
</evidence>
<dbReference type="NCBIfam" id="TIGR01009">
    <property type="entry name" value="rpsC_bact"/>
    <property type="match status" value="1"/>
</dbReference>
<evidence type="ECO:0000256" key="9">
    <source>
        <dbReference type="RuleBase" id="RU003624"/>
    </source>
</evidence>
<dbReference type="SUPFAM" id="SSF54821">
    <property type="entry name" value="Ribosomal protein S3 C-terminal domain"/>
    <property type="match status" value="1"/>
</dbReference>
<keyword evidence="3 8" id="KW-0694">RNA-binding</keyword>
<dbReference type="InterPro" id="IPR009019">
    <property type="entry name" value="KH_sf_prok-type"/>
</dbReference>
<evidence type="ECO:0000256" key="5">
    <source>
        <dbReference type="ARBA" id="ARBA00023274"/>
    </source>
</evidence>
<keyword evidence="2 8" id="KW-0699">rRNA-binding</keyword>
<dbReference type="InterPro" id="IPR015946">
    <property type="entry name" value="KH_dom-like_a/b"/>
</dbReference>
<dbReference type="PANTHER" id="PTHR11760">
    <property type="entry name" value="30S/40S RIBOSOMAL PROTEIN S3"/>
    <property type="match status" value="1"/>
</dbReference>
<dbReference type="GO" id="GO:0003735">
    <property type="term" value="F:structural constituent of ribosome"/>
    <property type="evidence" value="ECO:0007669"/>
    <property type="project" value="InterPro"/>
</dbReference>
<sequence>MGQKVHPVGYRIGVIRDWESKWFAGGRDYAKKLHEDLRLRDWVKKRWGHAGVSKVEIERIGNVIRFTIWTARPGVVIGKGGQEIQDVRDALQKITGQRVMINIQEIKSPDKEAQIVAEGVASSLERRISFRRAMKQSIFRAMKSGAKGIKIQCAGRLGGAEIARTEWYLEGQLPLSTLRADIDFGLAEAKTVYGVIGVKVWIYKGKAPLLVDQRPVEEKERR</sequence>
<organism evidence="11 12">
    <name type="scientific">Aminithiophilus ramosus</name>
    <dbReference type="NCBI Taxonomy" id="3029084"/>
    <lineage>
        <taxon>Bacteria</taxon>
        <taxon>Thermotogati</taxon>
        <taxon>Synergistota</taxon>
        <taxon>Synergistia</taxon>
        <taxon>Synergistales</taxon>
        <taxon>Aminithiophilaceae</taxon>
        <taxon>Aminithiophilus</taxon>
    </lineage>
</organism>
<feature type="domain" description="KH type-2" evidence="10">
    <location>
        <begin position="39"/>
        <end position="107"/>
    </location>
</feature>
<dbReference type="Pfam" id="PF00189">
    <property type="entry name" value="Ribosomal_S3_C"/>
    <property type="match status" value="1"/>
</dbReference>
<accession>A0A9Q7ANU6</accession>
<keyword evidence="5 8" id="KW-0687">Ribonucleoprotein</keyword>
<dbReference type="Gene3D" id="3.30.300.20">
    <property type="match status" value="1"/>
</dbReference>
<dbReference type="GO" id="GO:0006412">
    <property type="term" value="P:translation"/>
    <property type="evidence" value="ECO:0007669"/>
    <property type="project" value="UniProtKB-UniRule"/>
</dbReference>
<dbReference type="EMBL" id="CP072943">
    <property type="protein sequence ID" value="QTX31521.1"/>
    <property type="molecule type" value="Genomic_DNA"/>
</dbReference>
<dbReference type="AlphaFoldDB" id="A0A9Q7ANU6"/>
<evidence type="ECO:0000313" key="11">
    <source>
        <dbReference type="EMBL" id="QTX31521.1"/>
    </source>
</evidence>
<dbReference type="InterPro" id="IPR001351">
    <property type="entry name" value="Ribosomal_uS3_C"/>
</dbReference>
<evidence type="ECO:0000256" key="1">
    <source>
        <dbReference type="ARBA" id="ARBA00010761"/>
    </source>
</evidence>
<dbReference type="RefSeq" id="WP_274372688.1">
    <property type="nucleotide sequence ID" value="NZ_CP072943.1"/>
</dbReference>
<dbReference type="CDD" id="cd02412">
    <property type="entry name" value="KH-II_30S_S3"/>
    <property type="match status" value="1"/>
</dbReference>
<comment type="function">
    <text evidence="6 8">Binds the lower part of the 30S subunit head. Binds mRNA in the 70S ribosome, positioning it for translation.</text>
</comment>
<dbReference type="Pfam" id="PF07650">
    <property type="entry name" value="KH_2"/>
    <property type="match status" value="1"/>
</dbReference>
<dbReference type="Proteomes" id="UP000671879">
    <property type="component" value="Chromosome"/>
</dbReference>
<dbReference type="InterPro" id="IPR004087">
    <property type="entry name" value="KH_dom"/>
</dbReference>
<dbReference type="PROSITE" id="PS00548">
    <property type="entry name" value="RIBOSOMAL_S3"/>
    <property type="match status" value="1"/>
</dbReference>
<proteinExistence type="inferred from homology"/>
<dbReference type="PANTHER" id="PTHR11760:SF19">
    <property type="entry name" value="SMALL RIBOSOMAL SUBUNIT PROTEIN US3C"/>
    <property type="match status" value="1"/>
</dbReference>
<comment type="subunit">
    <text evidence="8">Part of the 30S ribosomal subunit. Forms a tight complex with proteins S10 and S14.</text>
</comment>
<evidence type="ECO:0000313" key="12">
    <source>
        <dbReference type="Proteomes" id="UP000671879"/>
    </source>
</evidence>
<dbReference type="Gene3D" id="3.30.1140.32">
    <property type="entry name" value="Ribosomal protein S3, C-terminal domain"/>
    <property type="match status" value="1"/>
</dbReference>
<evidence type="ECO:0000256" key="3">
    <source>
        <dbReference type="ARBA" id="ARBA00022884"/>
    </source>
</evidence>
<dbReference type="InterPro" id="IPR036419">
    <property type="entry name" value="Ribosomal_S3_C_sf"/>
</dbReference>
<comment type="similarity">
    <text evidence="1 8 9">Belongs to the universal ribosomal protein uS3 family.</text>
</comment>
<dbReference type="GO" id="GO:0003729">
    <property type="term" value="F:mRNA binding"/>
    <property type="evidence" value="ECO:0007669"/>
    <property type="project" value="UniProtKB-UniRule"/>
</dbReference>
<dbReference type="SMART" id="SM00322">
    <property type="entry name" value="KH"/>
    <property type="match status" value="1"/>
</dbReference>
<dbReference type="KEGG" id="aram:KAR29_09095"/>
<evidence type="ECO:0000256" key="6">
    <source>
        <dbReference type="ARBA" id="ARBA00024998"/>
    </source>
</evidence>
<evidence type="ECO:0000256" key="8">
    <source>
        <dbReference type="HAMAP-Rule" id="MF_01309"/>
    </source>
</evidence>
<keyword evidence="4 8" id="KW-0689">Ribosomal protein</keyword>
<protein>
    <recommendedName>
        <fullName evidence="7 8">Small ribosomal subunit protein uS3</fullName>
    </recommendedName>
</protein>
<dbReference type="HAMAP" id="MF_01309_B">
    <property type="entry name" value="Ribosomal_uS3_B"/>
    <property type="match status" value="1"/>
</dbReference>
<dbReference type="SUPFAM" id="SSF54814">
    <property type="entry name" value="Prokaryotic type KH domain (KH-domain type II)"/>
    <property type="match status" value="1"/>
</dbReference>
<reference evidence="12" key="1">
    <citation type="submission" date="2021-04" db="EMBL/GenBank/DDBJ databases">
        <title>A novel Synergistetes isolate from a pyrite-forming mixed culture.</title>
        <authorList>
            <person name="Bunk B."/>
            <person name="Sproer C."/>
            <person name="Spring S."/>
            <person name="Pester M."/>
        </authorList>
    </citation>
    <scope>NUCLEOTIDE SEQUENCE [LARGE SCALE GENOMIC DNA]</scope>
    <source>
        <strain evidence="12">J.5.4.2-T.3.5.2</strain>
    </source>
</reference>
<dbReference type="GO" id="GO:0022627">
    <property type="term" value="C:cytosolic small ribosomal subunit"/>
    <property type="evidence" value="ECO:0007669"/>
    <property type="project" value="TreeGrafter"/>
</dbReference>
<evidence type="ECO:0000256" key="2">
    <source>
        <dbReference type="ARBA" id="ARBA00022730"/>
    </source>
</evidence>
<evidence type="ECO:0000256" key="4">
    <source>
        <dbReference type="ARBA" id="ARBA00022980"/>
    </source>
</evidence>
<name>A0A9Q7ANU6_9BACT</name>
<evidence type="ECO:0000256" key="7">
    <source>
        <dbReference type="ARBA" id="ARBA00035257"/>
    </source>
</evidence>
<dbReference type="GO" id="GO:0019843">
    <property type="term" value="F:rRNA binding"/>
    <property type="evidence" value="ECO:0007669"/>
    <property type="project" value="UniProtKB-UniRule"/>
</dbReference>
<dbReference type="InterPro" id="IPR018280">
    <property type="entry name" value="Ribosomal_uS3_CS"/>
</dbReference>
<keyword evidence="12" id="KW-1185">Reference proteome</keyword>
<dbReference type="InterPro" id="IPR057258">
    <property type="entry name" value="Ribosomal_uS3"/>
</dbReference>
<dbReference type="InterPro" id="IPR005704">
    <property type="entry name" value="Ribosomal_uS3_bac-typ"/>
</dbReference>